<feature type="domain" description="N-terminal" evidence="1">
    <location>
        <begin position="4"/>
        <end position="120"/>
    </location>
</feature>
<evidence type="ECO:0000259" key="2">
    <source>
        <dbReference type="Pfam" id="PF18818"/>
    </source>
</evidence>
<sequence>MKRDLYAEVSARIIAELEAGAAPWIKPWSATPGANTPCNAVTSRPYSGCNVVLLWMAQAAGYRTARFLTFKQALDLGGHVRKGERGTKVFFVKQLQLRDDGAEGDAATRLVPMMREYTVFNVDQCENLPDTVTTGKPMRVRNPDARDELADDFLRSTGSDIREGHGEAYYVPSQDFISMPAFEAFNGADQFYGVAFHELTHWTGHKTRLDRDLKNRFGSRSYAAEELIAELGAAFLCAEFGFDGDLRHAGYLATWIDLLKADKRAFFTASSQASKAADYLRGLALAEPADVAA</sequence>
<dbReference type="RefSeq" id="WP_369721120.1">
    <property type="nucleotide sequence ID" value="NZ_CP165734.1"/>
</dbReference>
<gene>
    <name evidence="3" type="ORF">AB8Z38_29235</name>
</gene>
<dbReference type="InterPro" id="IPR013610">
    <property type="entry name" value="ArdC_N"/>
</dbReference>
<accession>A0AB39XHI8</accession>
<organism evidence="3">
    <name type="scientific">Bradyrhizobium sp. LLZ17</name>
    <dbReference type="NCBI Taxonomy" id="3239388"/>
    <lineage>
        <taxon>Bacteria</taxon>
        <taxon>Pseudomonadati</taxon>
        <taxon>Pseudomonadota</taxon>
        <taxon>Alphaproteobacteria</taxon>
        <taxon>Hyphomicrobiales</taxon>
        <taxon>Nitrobacteraceae</taxon>
        <taxon>Bradyrhizobium</taxon>
    </lineage>
</organism>
<dbReference type="EMBL" id="CP165734">
    <property type="protein sequence ID" value="XDV56680.1"/>
    <property type="molecule type" value="Genomic_DNA"/>
</dbReference>
<dbReference type="Pfam" id="PF08401">
    <property type="entry name" value="ArdcN"/>
    <property type="match status" value="1"/>
</dbReference>
<reference evidence="3" key="1">
    <citation type="submission" date="2024-08" db="EMBL/GenBank/DDBJ databases">
        <authorList>
            <person name="Chaddad Z."/>
            <person name="Lamrabet M."/>
            <person name="Bouhnik O."/>
            <person name="Alami S."/>
            <person name="Wipf D."/>
            <person name="Courty P.E."/>
            <person name="Missbah El Idrissi M."/>
        </authorList>
    </citation>
    <scope>NUCLEOTIDE SEQUENCE</scope>
    <source>
        <strain evidence="3">LLZ17</strain>
    </source>
</reference>
<dbReference type="PIRSF" id="PIRSF037112">
    <property type="entry name" value="Antirestriction_ArdC"/>
    <property type="match status" value="1"/>
</dbReference>
<protein>
    <submittedName>
        <fullName evidence="3">ArdC family protein</fullName>
    </submittedName>
</protein>
<dbReference type="InterPro" id="IPR017113">
    <property type="entry name" value="Antirestriction_ArdC"/>
</dbReference>
<dbReference type="Pfam" id="PF18818">
    <property type="entry name" value="MPTase-PolyVal"/>
    <property type="match status" value="1"/>
</dbReference>
<dbReference type="AlphaFoldDB" id="A0AB39XHI8"/>
<evidence type="ECO:0000313" key="3">
    <source>
        <dbReference type="EMBL" id="XDV56680.1"/>
    </source>
</evidence>
<name>A0AB39XHI8_9BRAD</name>
<dbReference type="InterPro" id="IPR041459">
    <property type="entry name" value="MPTase-PolyVal"/>
</dbReference>
<dbReference type="GO" id="GO:0003697">
    <property type="term" value="F:single-stranded DNA binding"/>
    <property type="evidence" value="ECO:0007669"/>
    <property type="project" value="InterPro"/>
</dbReference>
<feature type="domain" description="Polyvalent protein metallopeptidase" evidence="2">
    <location>
        <begin position="150"/>
        <end position="272"/>
    </location>
</feature>
<evidence type="ECO:0000259" key="1">
    <source>
        <dbReference type="Pfam" id="PF08401"/>
    </source>
</evidence>
<proteinExistence type="predicted"/>